<dbReference type="Gene3D" id="1.25.10.10">
    <property type="entry name" value="Leucine-rich Repeat Variant"/>
    <property type="match status" value="1"/>
</dbReference>
<dbReference type="InterPro" id="IPR002553">
    <property type="entry name" value="Clathrin/coatomer_adapt-like_N"/>
</dbReference>
<evidence type="ECO:0000256" key="2">
    <source>
        <dbReference type="ARBA" id="ARBA00022448"/>
    </source>
</evidence>
<comment type="subcellular location">
    <subcellularLocation>
        <location evidence="1">Endomembrane system</location>
    </subcellularLocation>
</comment>
<keyword evidence="7" id="KW-1185">Reference proteome</keyword>
<reference evidence="8" key="1">
    <citation type="submission" date="2016-06" db="UniProtKB">
        <authorList>
            <consortium name="WormBaseParasite"/>
        </authorList>
    </citation>
    <scope>IDENTIFICATION</scope>
</reference>
<dbReference type="WBParaSite" id="OFLC_0000879901-mRNA-1">
    <property type="protein sequence ID" value="OFLC_0000879901-mRNA-1"/>
    <property type="gene ID" value="OFLC_0000879901"/>
</dbReference>
<keyword evidence="2" id="KW-0813">Transport</keyword>
<gene>
    <name evidence="6" type="ORF">OFLC_LOCUS8802</name>
</gene>
<evidence type="ECO:0000313" key="7">
    <source>
        <dbReference type="Proteomes" id="UP000267606"/>
    </source>
</evidence>
<dbReference type="EMBL" id="UZAJ01010253">
    <property type="protein sequence ID" value="VDO57468.1"/>
    <property type="molecule type" value="Genomic_DNA"/>
</dbReference>
<dbReference type="GO" id="GO:0030117">
    <property type="term" value="C:membrane coat"/>
    <property type="evidence" value="ECO:0007669"/>
    <property type="project" value="InterPro"/>
</dbReference>
<reference evidence="6 7" key="2">
    <citation type="submission" date="2018-11" db="EMBL/GenBank/DDBJ databases">
        <authorList>
            <consortium name="Pathogen Informatics"/>
        </authorList>
    </citation>
    <scope>NUCLEOTIDE SEQUENCE [LARGE SCALE GENOMIC DNA]</scope>
</reference>
<feature type="domain" description="Clathrin/coatomer adaptor adaptin-like N-terminal" evidence="5">
    <location>
        <begin position="1"/>
        <end position="209"/>
    </location>
</feature>
<dbReference type="PANTHER" id="PTHR22780">
    <property type="entry name" value="ADAPTIN, ALPHA/GAMMA/EPSILON"/>
    <property type="match status" value="1"/>
</dbReference>
<keyword evidence="3" id="KW-0653">Protein transport</keyword>
<dbReference type="Proteomes" id="UP000267606">
    <property type="component" value="Unassembled WGS sequence"/>
</dbReference>
<dbReference type="STRING" id="387005.A0A183HMT8"/>
<evidence type="ECO:0000313" key="8">
    <source>
        <dbReference type="WBParaSite" id="OFLC_0000879901-mRNA-1"/>
    </source>
</evidence>
<sequence length="224" mass="25594">MEIRSESGLRVLAVNILGRFLLNPDKNIRYVALNTLLKTVFVDYNAVQRHRTTVVDCLKDPDVSIRRRAMELCFALINQTNITNMTKEILIFLETADPEFKAECASKMYIATEKYSPNYGWHLDTMIKVLKLSVAVNFEVRIVLQAGNYVPDEVVSCMIQLISSHSELQHYAAIQLYRAVQADVVNAQPLLQVAFWTIGEFGDIILQLNDDDVAKVCSEFFFFF</sequence>
<evidence type="ECO:0000259" key="5">
    <source>
        <dbReference type="Pfam" id="PF01602"/>
    </source>
</evidence>
<dbReference type="InterPro" id="IPR050840">
    <property type="entry name" value="Adaptor_Complx_Large_Subunit"/>
</dbReference>
<dbReference type="GO" id="GO:0006886">
    <property type="term" value="P:intracellular protein transport"/>
    <property type="evidence" value="ECO:0007669"/>
    <property type="project" value="InterPro"/>
</dbReference>
<dbReference type="GO" id="GO:0016192">
    <property type="term" value="P:vesicle-mediated transport"/>
    <property type="evidence" value="ECO:0007669"/>
    <property type="project" value="InterPro"/>
</dbReference>
<organism evidence="8">
    <name type="scientific">Onchocerca flexuosa</name>
    <dbReference type="NCBI Taxonomy" id="387005"/>
    <lineage>
        <taxon>Eukaryota</taxon>
        <taxon>Metazoa</taxon>
        <taxon>Ecdysozoa</taxon>
        <taxon>Nematoda</taxon>
        <taxon>Chromadorea</taxon>
        <taxon>Rhabditida</taxon>
        <taxon>Spirurina</taxon>
        <taxon>Spiruromorpha</taxon>
        <taxon>Filarioidea</taxon>
        <taxon>Onchocercidae</taxon>
        <taxon>Onchocerca</taxon>
    </lineage>
</organism>
<protein>
    <submittedName>
        <fullName evidence="8">Adaptin_N domain-containing protein</fullName>
    </submittedName>
</protein>
<evidence type="ECO:0000256" key="1">
    <source>
        <dbReference type="ARBA" id="ARBA00004308"/>
    </source>
</evidence>
<evidence type="ECO:0000313" key="6">
    <source>
        <dbReference type="EMBL" id="VDO57468.1"/>
    </source>
</evidence>
<dbReference type="InterPro" id="IPR016024">
    <property type="entry name" value="ARM-type_fold"/>
</dbReference>
<evidence type="ECO:0000256" key="3">
    <source>
        <dbReference type="ARBA" id="ARBA00022927"/>
    </source>
</evidence>
<accession>A0A183HMT8</accession>
<dbReference type="GO" id="GO:0012505">
    <property type="term" value="C:endomembrane system"/>
    <property type="evidence" value="ECO:0007669"/>
    <property type="project" value="UniProtKB-SubCell"/>
</dbReference>
<dbReference type="SUPFAM" id="SSF48371">
    <property type="entry name" value="ARM repeat"/>
    <property type="match status" value="1"/>
</dbReference>
<dbReference type="Pfam" id="PF01602">
    <property type="entry name" value="Adaptin_N"/>
    <property type="match status" value="1"/>
</dbReference>
<keyword evidence="4" id="KW-0472">Membrane</keyword>
<name>A0A183HMT8_9BILA</name>
<dbReference type="InterPro" id="IPR011989">
    <property type="entry name" value="ARM-like"/>
</dbReference>
<dbReference type="AlphaFoldDB" id="A0A183HMT8"/>
<proteinExistence type="predicted"/>
<evidence type="ECO:0000256" key="4">
    <source>
        <dbReference type="ARBA" id="ARBA00023136"/>
    </source>
</evidence>